<evidence type="ECO:0000256" key="2">
    <source>
        <dbReference type="ARBA" id="ARBA00022475"/>
    </source>
</evidence>
<sequence>MYKQNRFSQPRFLAIAVCTCDFLYAALCVSMQTANYFLGYCDSGGYHGCIFRGFSQTLFMMASRLMVVLMAVERFVALRYPFKYQHLMSKERVIGAVAGLGLYAMLVSSLPLMGINSYGFQSWCDFHWNDRSLGGRFFVLYFVFEGFACMMVILLCNVSAIYELLSMKKVHPAETSNKHKTENAKFIVMMSAISVVYIVFSTPLLIRLFCNQLGINLSKQRDFVGIRLNIVNNMMNAHLLLFIQLLFHPKLRKKLNCCGNKEQDGDSNIPSTQVTNT</sequence>
<keyword evidence="2" id="KW-1003">Cell membrane</keyword>
<feature type="domain" description="G-protein coupled receptors family 1 profile" evidence="11">
    <location>
        <begin position="1"/>
        <end position="240"/>
    </location>
</feature>
<keyword evidence="5" id="KW-0297">G-protein coupled receptor</keyword>
<feature type="transmembrane region" description="Helical" evidence="10">
    <location>
        <begin position="226"/>
        <end position="247"/>
    </location>
</feature>
<comment type="subcellular location">
    <subcellularLocation>
        <location evidence="1">Cell membrane</location>
        <topology evidence="1">Multi-pass membrane protein</topology>
    </subcellularLocation>
</comment>
<dbReference type="GO" id="GO:0007204">
    <property type="term" value="P:positive regulation of cytosolic calcium ion concentration"/>
    <property type="evidence" value="ECO:0007669"/>
    <property type="project" value="TreeGrafter"/>
</dbReference>
<evidence type="ECO:0000256" key="9">
    <source>
        <dbReference type="ARBA" id="ARBA00023224"/>
    </source>
</evidence>
<keyword evidence="6 10" id="KW-0472">Membrane</keyword>
<dbReference type="PROSITE" id="PS50262">
    <property type="entry name" value="G_PROTEIN_RECEP_F1_2"/>
    <property type="match status" value="1"/>
</dbReference>
<feature type="transmembrane region" description="Helical" evidence="10">
    <location>
        <begin position="93"/>
        <end position="118"/>
    </location>
</feature>
<dbReference type="PANTHER" id="PTHR11866:SF16">
    <property type="entry name" value="PROSTAGLANDIN E2 RECEPTOR EP4 SUBTYPE-LIKE PROTEIN"/>
    <property type="match status" value="1"/>
</dbReference>
<evidence type="ECO:0000256" key="6">
    <source>
        <dbReference type="ARBA" id="ARBA00023136"/>
    </source>
</evidence>
<name>A0A8W8KW19_MAGGI</name>
<evidence type="ECO:0000256" key="5">
    <source>
        <dbReference type="ARBA" id="ARBA00023040"/>
    </source>
</evidence>
<dbReference type="InterPro" id="IPR017452">
    <property type="entry name" value="GPCR_Rhodpsn_7TM"/>
</dbReference>
<evidence type="ECO:0000256" key="4">
    <source>
        <dbReference type="ARBA" id="ARBA00022989"/>
    </source>
</evidence>
<organism evidence="12 13">
    <name type="scientific">Magallana gigas</name>
    <name type="common">Pacific oyster</name>
    <name type="synonym">Crassostrea gigas</name>
    <dbReference type="NCBI Taxonomy" id="29159"/>
    <lineage>
        <taxon>Eukaryota</taxon>
        <taxon>Metazoa</taxon>
        <taxon>Spiralia</taxon>
        <taxon>Lophotrochozoa</taxon>
        <taxon>Mollusca</taxon>
        <taxon>Bivalvia</taxon>
        <taxon>Autobranchia</taxon>
        <taxon>Pteriomorphia</taxon>
        <taxon>Ostreida</taxon>
        <taxon>Ostreoidea</taxon>
        <taxon>Ostreidae</taxon>
        <taxon>Magallana</taxon>
    </lineage>
</organism>
<dbReference type="Proteomes" id="UP000005408">
    <property type="component" value="Unassembled WGS sequence"/>
</dbReference>
<dbReference type="InterPro" id="IPR000276">
    <property type="entry name" value="GPCR_Rhodpsn"/>
</dbReference>
<evidence type="ECO:0000256" key="8">
    <source>
        <dbReference type="ARBA" id="ARBA00023180"/>
    </source>
</evidence>
<dbReference type="EnsemblMetazoa" id="G25546.1">
    <property type="protein sequence ID" value="G25546.1:cds"/>
    <property type="gene ID" value="G25546"/>
</dbReference>
<keyword evidence="3 10" id="KW-0812">Transmembrane</keyword>
<dbReference type="InterPro" id="IPR008365">
    <property type="entry name" value="Prostanoid_rcpt"/>
</dbReference>
<feature type="transmembrane region" description="Helical" evidence="10">
    <location>
        <begin position="12"/>
        <end position="34"/>
    </location>
</feature>
<dbReference type="GO" id="GO:0007189">
    <property type="term" value="P:adenylate cyclase-activating G protein-coupled receptor signaling pathway"/>
    <property type="evidence" value="ECO:0007669"/>
    <property type="project" value="TreeGrafter"/>
</dbReference>
<dbReference type="Gene3D" id="1.20.1070.10">
    <property type="entry name" value="Rhodopsin 7-helix transmembrane proteins"/>
    <property type="match status" value="1"/>
</dbReference>
<protein>
    <recommendedName>
        <fullName evidence="11">G-protein coupled receptors family 1 profile domain-containing protein</fullName>
    </recommendedName>
</protein>
<evidence type="ECO:0000313" key="13">
    <source>
        <dbReference type="Proteomes" id="UP000005408"/>
    </source>
</evidence>
<keyword evidence="8" id="KW-0325">Glycoprotein</keyword>
<keyword evidence="7" id="KW-0675">Receptor</keyword>
<feature type="transmembrane region" description="Helical" evidence="10">
    <location>
        <begin position="138"/>
        <end position="165"/>
    </location>
</feature>
<dbReference type="PANTHER" id="PTHR11866">
    <property type="entry name" value="G-PROTEIN COUPLED RECEPTOR FAMILY 1 MEMBER"/>
    <property type="match status" value="1"/>
</dbReference>
<evidence type="ECO:0000259" key="11">
    <source>
        <dbReference type="PROSITE" id="PS50262"/>
    </source>
</evidence>
<accession>A0A8W8KW19</accession>
<evidence type="ECO:0000256" key="7">
    <source>
        <dbReference type="ARBA" id="ARBA00023170"/>
    </source>
</evidence>
<dbReference type="Pfam" id="PF00001">
    <property type="entry name" value="7tm_1"/>
    <property type="match status" value="1"/>
</dbReference>
<keyword evidence="4 10" id="KW-1133">Transmembrane helix</keyword>
<dbReference type="GO" id="GO:0004930">
    <property type="term" value="F:G protein-coupled receptor activity"/>
    <property type="evidence" value="ECO:0007669"/>
    <property type="project" value="UniProtKB-KW"/>
</dbReference>
<dbReference type="GO" id="GO:0005886">
    <property type="term" value="C:plasma membrane"/>
    <property type="evidence" value="ECO:0007669"/>
    <property type="project" value="UniProtKB-SubCell"/>
</dbReference>
<proteinExistence type="predicted"/>
<keyword evidence="13" id="KW-1185">Reference proteome</keyword>
<evidence type="ECO:0000256" key="10">
    <source>
        <dbReference type="SAM" id="Phobius"/>
    </source>
</evidence>
<keyword evidence="9" id="KW-0807">Transducer</keyword>
<feature type="transmembrane region" description="Helical" evidence="10">
    <location>
        <begin position="54"/>
        <end position="72"/>
    </location>
</feature>
<evidence type="ECO:0000256" key="3">
    <source>
        <dbReference type="ARBA" id="ARBA00022692"/>
    </source>
</evidence>
<reference evidence="12" key="1">
    <citation type="submission" date="2022-08" db="UniProtKB">
        <authorList>
            <consortium name="EnsemblMetazoa"/>
        </authorList>
    </citation>
    <scope>IDENTIFICATION</scope>
    <source>
        <strain evidence="12">05x7-T-G4-1.051#20</strain>
    </source>
</reference>
<dbReference type="SUPFAM" id="SSF81321">
    <property type="entry name" value="Family A G protein-coupled receptor-like"/>
    <property type="match status" value="1"/>
</dbReference>
<evidence type="ECO:0000256" key="1">
    <source>
        <dbReference type="ARBA" id="ARBA00004651"/>
    </source>
</evidence>
<dbReference type="AlphaFoldDB" id="A0A8W8KW19"/>
<evidence type="ECO:0000313" key="12">
    <source>
        <dbReference type="EnsemblMetazoa" id="G25546.1:cds"/>
    </source>
</evidence>
<feature type="transmembrane region" description="Helical" evidence="10">
    <location>
        <begin position="186"/>
        <end position="206"/>
    </location>
</feature>